<accession>A0A1W6N4J0</accession>
<evidence type="ECO:0000256" key="4">
    <source>
        <dbReference type="ARBA" id="ARBA00023163"/>
    </source>
</evidence>
<sequence length="304" mass="34968">MDWDKLKLFYITAKIGNISKAARELNVTQSALSRRISSLEEDLGTQLLNRHLRGVTLTSQGKAIFPELEKAFNKLESLNQIIQSMDNTLAGDLRIASNFGFIDTWLNYYLPDFIKKHAEIRLSVLVKEKIVDLIDEGIDLVITSFFPDSPLVEKEFLMSWNRCLYASEGYLKQFGIPKTVQDLSHHRLISFGESKSFLHEDRDWHLKIGTEPGERREPYLAINSMRAMLTAAQNDIGIISFSQESLLLKDTNLIRVLPEIQGPHIDIFMVYLKQQESLERLKIFRNFLKEQAEKTKITPGIKQP</sequence>
<name>A0A1W6N4J0_9PROT</name>
<dbReference type="InterPro" id="IPR000847">
    <property type="entry name" value="LysR_HTH_N"/>
</dbReference>
<dbReference type="STRING" id="1414854.GQ61_04580"/>
<comment type="similarity">
    <text evidence="1">Belongs to the LysR transcriptional regulatory family.</text>
</comment>
<dbReference type="FunFam" id="1.10.10.10:FF:000001">
    <property type="entry name" value="LysR family transcriptional regulator"/>
    <property type="match status" value="1"/>
</dbReference>
<proteinExistence type="inferred from homology"/>
<dbReference type="PROSITE" id="PS50931">
    <property type="entry name" value="HTH_LYSR"/>
    <property type="match status" value="1"/>
</dbReference>
<dbReference type="RefSeq" id="WP_085784162.1">
    <property type="nucleotide sequence ID" value="NZ_CP008743.1"/>
</dbReference>
<evidence type="ECO:0000259" key="5">
    <source>
        <dbReference type="PROSITE" id="PS50931"/>
    </source>
</evidence>
<keyword evidence="4" id="KW-0804">Transcription</keyword>
<gene>
    <name evidence="6" type="ORF">GQ61_04580</name>
</gene>
<dbReference type="Gene3D" id="1.10.10.10">
    <property type="entry name" value="Winged helix-like DNA-binding domain superfamily/Winged helix DNA-binding domain"/>
    <property type="match status" value="1"/>
</dbReference>
<dbReference type="PRINTS" id="PR00039">
    <property type="entry name" value="HTHLYSR"/>
</dbReference>
<dbReference type="PANTHER" id="PTHR30537:SF5">
    <property type="entry name" value="HTH-TYPE TRANSCRIPTIONAL ACTIVATOR TTDR-RELATED"/>
    <property type="match status" value="1"/>
</dbReference>
<dbReference type="CDD" id="cd08422">
    <property type="entry name" value="PBP2_CrgA_like"/>
    <property type="match status" value="1"/>
</dbReference>
<dbReference type="InterPro" id="IPR036388">
    <property type="entry name" value="WH-like_DNA-bd_sf"/>
</dbReference>
<dbReference type="InterPro" id="IPR058163">
    <property type="entry name" value="LysR-type_TF_proteobact-type"/>
</dbReference>
<dbReference type="GO" id="GO:0003700">
    <property type="term" value="F:DNA-binding transcription factor activity"/>
    <property type="evidence" value="ECO:0007669"/>
    <property type="project" value="InterPro"/>
</dbReference>
<evidence type="ECO:0000313" key="6">
    <source>
        <dbReference type="EMBL" id="ARN84699.1"/>
    </source>
</evidence>
<dbReference type="InterPro" id="IPR005119">
    <property type="entry name" value="LysR_subst-bd"/>
</dbReference>
<dbReference type="GO" id="GO:0006351">
    <property type="term" value="P:DNA-templated transcription"/>
    <property type="evidence" value="ECO:0007669"/>
    <property type="project" value="TreeGrafter"/>
</dbReference>
<dbReference type="Pfam" id="PF03466">
    <property type="entry name" value="LysR_substrate"/>
    <property type="match status" value="1"/>
</dbReference>
<dbReference type="PANTHER" id="PTHR30537">
    <property type="entry name" value="HTH-TYPE TRANSCRIPTIONAL REGULATOR"/>
    <property type="match status" value="1"/>
</dbReference>
<dbReference type="SUPFAM" id="SSF46785">
    <property type="entry name" value="Winged helix' DNA-binding domain"/>
    <property type="match status" value="1"/>
</dbReference>
<keyword evidence="3" id="KW-0238">DNA-binding</keyword>
<dbReference type="Proteomes" id="UP000237351">
    <property type="component" value="Chromosome"/>
</dbReference>
<protein>
    <recommendedName>
        <fullName evidence="5">HTH lysR-type domain-containing protein</fullName>
    </recommendedName>
</protein>
<dbReference type="Gene3D" id="3.40.190.290">
    <property type="match status" value="1"/>
</dbReference>
<keyword evidence="2" id="KW-0805">Transcription regulation</keyword>
<organism evidence="6 7">
    <name type="scientific">Candidatus Nucleicultrix amoebiphila FS5</name>
    <dbReference type="NCBI Taxonomy" id="1414854"/>
    <lineage>
        <taxon>Bacteria</taxon>
        <taxon>Pseudomonadati</taxon>
        <taxon>Pseudomonadota</taxon>
        <taxon>Alphaproteobacteria</taxon>
        <taxon>Holosporales</taxon>
        <taxon>Candidatus Nucleicultricaceae</taxon>
        <taxon>Candidatus Nucleicultrix</taxon>
    </lineage>
</organism>
<feature type="domain" description="HTH lysR-type" evidence="5">
    <location>
        <begin position="1"/>
        <end position="58"/>
    </location>
</feature>
<evidence type="ECO:0000313" key="7">
    <source>
        <dbReference type="Proteomes" id="UP000237351"/>
    </source>
</evidence>
<dbReference type="OrthoDB" id="7624726at2"/>
<evidence type="ECO:0000256" key="3">
    <source>
        <dbReference type="ARBA" id="ARBA00023125"/>
    </source>
</evidence>
<keyword evidence="7" id="KW-1185">Reference proteome</keyword>
<evidence type="ECO:0000256" key="2">
    <source>
        <dbReference type="ARBA" id="ARBA00023015"/>
    </source>
</evidence>
<dbReference type="SUPFAM" id="SSF53850">
    <property type="entry name" value="Periplasmic binding protein-like II"/>
    <property type="match status" value="1"/>
</dbReference>
<dbReference type="Pfam" id="PF00126">
    <property type="entry name" value="HTH_1"/>
    <property type="match status" value="1"/>
</dbReference>
<reference evidence="6 7" key="1">
    <citation type="submission" date="2014-06" db="EMBL/GenBank/DDBJ databases">
        <title>The genome of the endonuclear symbiont Nucleicultrix amoebiphila.</title>
        <authorList>
            <person name="Schulz F."/>
            <person name="Horn M."/>
        </authorList>
    </citation>
    <scope>NUCLEOTIDE SEQUENCE [LARGE SCALE GENOMIC DNA]</scope>
    <source>
        <strain evidence="6 7">FS5</strain>
    </source>
</reference>
<dbReference type="InterPro" id="IPR036390">
    <property type="entry name" value="WH_DNA-bd_sf"/>
</dbReference>
<dbReference type="EMBL" id="CP008743">
    <property type="protein sequence ID" value="ARN84699.1"/>
    <property type="molecule type" value="Genomic_DNA"/>
</dbReference>
<dbReference type="KEGG" id="naf:GQ61_04580"/>
<dbReference type="GO" id="GO:0043565">
    <property type="term" value="F:sequence-specific DNA binding"/>
    <property type="evidence" value="ECO:0007669"/>
    <property type="project" value="TreeGrafter"/>
</dbReference>
<dbReference type="AlphaFoldDB" id="A0A1W6N4J0"/>
<evidence type="ECO:0000256" key="1">
    <source>
        <dbReference type="ARBA" id="ARBA00009437"/>
    </source>
</evidence>